<keyword evidence="4" id="KW-1185">Reference proteome</keyword>
<feature type="compositionally biased region" description="Low complexity" evidence="1">
    <location>
        <begin position="250"/>
        <end position="261"/>
    </location>
</feature>
<dbReference type="SUPFAM" id="SSF54160">
    <property type="entry name" value="Chromo domain-like"/>
    <property type="match status" value="2"/>
</dbReference>
<sequence>MANPKTTNKTGHRKTNRATRTTPKPRTSTKKTKHGASRNKGQNDSEIPAVIDSDEKEDWEIEAITKEEVQNGKPGFKVHWRNTWIPAEELSAELKNQFLAARAEGVSIVINPQEGEDIEAVLEQKLENGKSYFQVRWRDTWVPKTEMTAPELIEQFREREARSQAVNQTDDGLSVGNDIGPTSALASTSKDPSRAPSASQEDSNQVVHPSGERSRRDSLPLTPAMSIRTSSPAENIATPEPPPSVVRNGAVPMASAAPSVSQGHPTPPLVVASATFDERFESNNQPLAQAKAAMPSSPAENTATPLPRAPAAGSEAASREGSTPGAFLPPTTSSECSRLLLTPVISAEKVATLKPPSTSTDPKEAEAVLSVSQEDISTVASAADSDTQSQNTTAELNKLVLDSSHQPDSSEGRNKRQRSSSVASSERDRPAKRT</sequence>
<dbReference type="Proteomes" id="UP001362999">
    <property type="component" value="Unassembled WGS sequence"/>
</dbReference>
<evidence type="ECO:0000259" key="2">
    <source>
        <dbReference type="PROSITE" id="PS50013"/>
    </source>
</evidence>
<dbReference type="AlphaFoldDB" id="A0AAV9Z4D5"/>
<name>A0AAV9Z4D5_9AGAR</name>
<evidence type="ECO:0000256" key="1">
    <source>
        <dbReference type="SAM" id="MobiDB-lite"/>
    </source>
</evidence>
<feature type="region of interest" description="Disordered" evidence="1">
    <location>
        <begin position="159"/>
        <end position="334"/>
    </location>
</feature>
<feature type="domain" description="Chromo" evidence="2">
    <location>
        <begin position="116"/>
        <end position="168"/>
    </location>
</feature>
<feature type="region of interest" description="Disordered" evidence="1">
    <location>
        <begin position="350"/>
        <end position="434"/>
    </location>
</feature>
<evidence type="ECO:0000313" key="4">
    <source>
        <dbReference type="Proteomes" id="UP001362999"/>
    </source>
</evidence>
<feature type="compositionally biased region" description="Basic residues" evidence="1">
    <location>
        <begin position="27"/>
        <end position="37"/>
    </location>
</feature>
<dbReference type="Gene3D" id="2.40.50.40">
    <property type="match status" value="2"/>
</dbReference>
<proteinExistence type="predicted"/>
<dbReference type="PROSITE" id="PS50013">
    <property type="entry name" value="CHROMO_2"/>
    <property type="match status" value="1"/>
</dbReference>
<dbReference type="SMART" id="SM00298">
    <property type="entry name" value="CHROMO"/>
    <property type="match status" value="2"/>
</dbReference>
<feature type="non-terminal residue" evidence="3">
    <location>
        <position position="434"/>
    </location>
</feature>
<comment type="caution">
    <text evidence="3">The sequence shown here is derived from an EMBL/GenBank/DDBJ whole genome shotgun (WGS) entry which is preliminary data.</text>
</comment>
<dbReference type="CDD" id="cd00024">
    <property type="entry name" value="CD_CSD"/>
    <property type="match status" value="2"/>
</dbReference>
<protein>
    <recommendedName>
        <fullName evidence="2">Chromo domain-containing protein</fullName>
    </recommendedName>
</protein>
<gene>
    <name evidence="3" type="ORF">R3P38DRAFT_3379772</name>
</gene>
<feature type="compositionally biased region" description="Polar residues" evidence="1">
    <location>
        <begin position="370"/>
        <end position="395"/>
    </location>
</feature>
<reference evidence="3 4" key="1">
    <citation type="journal article" date="2024" name="J Genomics">
        <title>Draft genome sequencing and assembly of Favolaschia claudopus CIRM-BRFM 2984 isolated from oak limbs.</title>
        <authorList>
            <person name="Navarro D."/>
            <person name="Drula E."/>
            <person name="Chaduli D."/>
            <person name="Cazenave R."/>
            <person name="Ahrendt S."/>
            <person name="Wang J."/>
            <person name="Lipzen A."/>
            <person name="Daum C."/>
            <person name="Barry K."/>
            <person name="Grigoriev I.V."/>
            <person name="Favel A."/>
            <person name="Rosso M.N."/>
            <person name="Martin F."/>
        </authorList>
    </citation>
    <scope>NUCLEOTIDE SEQUENCE [LARGE SCALE GENOMIC DNA]</scope>
    <source>
        <strain evidence="3 4">CIRM-BRFM 2984</strain>
    </source>
</reference>
<organism evidence="3 4">
    <name type="scientific">Favolaschia claudopus</name>
    <dbReference type="NCBI Taxonomy" id="2862362"/>
    <lineage>
        <taxon>Eukaryota</taxon>
        <taxon>Fungi</taxon>
        <taxon>Dikarya</taxon>
        <taxon>Basidiomycota</taxon>
        <taxon>Agaricomycotina</taxon>
        <taxon>Agaricomycetes</taxon>
        <taxon>Agaricomycetidae</taxon>
        <taxon>Agaricales</taxon>
        <taxon>Marasmiineae</taxon>
        <taxon>Mycenaceae</taxon>
        <taxon>Favolaschia</taxon>
    </lineage>
</organism>
<dbReference type="InterPro" id="IPR016197">
    <property type="entry name" value="Chromo-like_dom_sf"/>
</dbReference>
<feature type="region of interest" description="Disordered" evidence="1">
    <location>
        <begin position="1"/>
        <end position="56"/>
    </location>
</feature>
<feature type="compositionally biased region" description="Polar residues" evidence="1">
    <location>
        <begin position="184"/>
        <end position="207"/>
    </location>
</feature>
<feature type="compositionally biased region" description="Basic and acidic residues" evidence="1">
    <location>
        <begin position="425"/>
        <end position="434"/>
    </location>
</feature>
<accession>A0AAV9Z4D5</accession>
<evidence type="ECO:0000313" key="3">
    <source>
        <dbReference type="EMBL" id="KAK6971445.1"/>
    </source>
</evidence>
<feature type="compositionally biased region" description="Low complexity" evidence="1">
    <location>
        <begin position="309"/>
        <end position="321"/>
    </location>
</feature>
<dbReference type="GO" id="GO:0006338">
    <property type="term" value="P:chromatin remodeling"/>
    <property type="evidence" value="ECO:0007669"/>
    <property type="project" value="UniProtKB-ARBA"/>
</dbReference>
<dbReference type="EMBL" id="JAWWNJ010000212">
    <property type="protein sequence ID" value="KAK6971445.1"/>
    <property type="molecule type" value="Genomic_DNA"/>
</dbReference>
<dbReference type="InterPro" id="IPR000953">
    <property type="entry name" value="Chromo/chromo_shadow_dom"/>
</dbReference>